<dbReference type="InterPro" id="IPR019734">
    <property type="entry name" value="TPR_rpt"/>
</dbReference>
<dbReference type="Pfam" id="PF13181">
    <property type="entry name" value="TPR_8"/>
    <property type="match status" value="1"/>
</dbReference>
<dbReference type="Pfam" id="PF14559">
    <property type="entry name" value="TPR_19"/>
    <property type="match status" value="1"/>
</dbReference>
<evidence type="ECO:0000256" key="1">
    <source>
        <dbReference type="ARBA" id="ARBA00022737"/>
    </source>
</evidence>
<dbReference type="PROSITE" id="PS50005">
    <property type="entry name" value="TPR"/>
    <property type="match status" value="3"/>
</dbReference>
<dbReference type="AlphaFoldDB" id="A0A5J4S1N1"/>
<protein>
    <submittedName>
        <fullName evidence="3">Beta-barrel assembly-enhancing protease</fullName>
        <ecNumber evidence="3">3.4.-.-</ecNumber>
    </submittedName>
</protein>
<accession>A0A5J4S1N1</accession>
<dbReference type="Gene3D" id="1.25.40.10">
    <property type="entry name" value="Tetratricopeptide repeat domain"/>
    <property type="match status" value="3"/>
</dbReference>
<evidence type="ECO:0000256" key="2">
    <source>
        <dbReference type="ARBA" id="ARBA00022803"/>
    </source>
</evidence>
<dbReference type="EC" id="3.4.-.-" evidence="3"/>
<dbReference type="InterPro" id="IPR050498">
    <property type="entry name" value="Ycf3"/>
</dbReference>
<dbReference type="EMBL" id="SNRY01000490">
    <property type="protein sequence ID" value="KAA6340019.1"/>
    <property type="molecule type" value="Genomic_DNA"/>
</dbReference>
<dbReference type="GO" id="GO:0006508">
    <property type="term" value="P:proteolysis"/>
    <property type="evidence" value="ECO:0007669"/>
    <property type="project" value="UniProtKB-KW"/>
</dbReference>
<keyword evidence="1" id="KW-0677">Repeat</keyword>
<sequence length="285" mass="32907">MNIIPLYLFIKRKGKLLFFSFFLFSLFPVAAQTYQQLAEQALQYIEKDSLKQAEELFRQALKLEPANPHNALIFSNIGTLQRRMQRFDEAIESYTYALNLTPYSTPILLNRAAVYLEQGLSNRAYIDYCQTLDIDKKNVEALSMRAYIYMTKRDYIAARVDYNRLLEIEPQHYNARLGLATLNQKEKKFQEAMAILDGIITDHPADATLYLARAEIEEDMDLQDMALMDIRKVIELDASSAEAFLLCGKIYLAQKKKKLAKQNFEKAIVLGIPPSELHELLQQCK</sequence>
<proteinExistence type="predicted"/>
<reference evidence="3" key="1">
    <citation type="submission" date="2019-03" db="EMBL/GenBank/DDBJ databases">
        <title>Single cell metagenomics reveals metabolic interactions within the superorganism composed of flagellate Streblomastix strix and complex community of Bacteroidetes bacteria on its surface.</title>
        <authorList>
            <person name="Treitli S.C."/>
            <person name="Kolisko M."/>
            <person name="Husnik F."/>
            <person name="Keeling P."/>
            <person name="Hampl V."/>
        </authorList>
    </citation>
    <scope>NUCLEOTIDE SEQUENCE</scope>
    <source>
        <strain evidence="3">STM</strain>
    </source>
</reference>
<name>A0A5J4S1N1_9ZZZZ</name>
<organism evidence="3">
    <name type="scientific">termite gut metagenome</name>
    <dbReference type="NCBI Taxonomy" id="433724"/>
    <lineage>
        <taxon>unclassified sequences</taxon>
        <taxon>metagenomes</taxon>
        <taxon>organismal metagenomes</taxon>
    </lineage>
</organism>
<keyword evidence="3" id="KW-0645">Protease</keyword>
<evidence type="ECO:0000313" key="3">
    <source>
        <dbReference type="EMBL" id="KAA6340019.1"/>
    </source>
</evidence>
<dbReference type="SMART" id="SM00028">
    <property type="entry name" value="TPR"/>
    <property type="match status" value="6"/>
</dbReference>
<dbReference type="GO" id="GO:0008233">
    <property type="term" value="F:peptidase activity"/>
    <property type="evidence" value="ECO:0007669"/>
    <property type="project" value="UniProtKB-KW"/>
</dbReference>
<dbReference type="PANTHER" id="PTHR44858">
    <property type="entry name" value="TETRATRICOPEPTIDE REPEAT PROTEIN 6"/>
    <property type="match status" value="1"/>
</dbReference>
<keyword evidence="3" id="KW-0378">Hydrolase</keyword>
<dbReference type="PANTHER" id="PTHR44858:SF1">
    <property type="entry name" value="UDP-N-ACETYLGLUCOSAMINE--PEPTIDE N-ACETYLGLUCOSAMINYLTRANSFERASE SPINDLY-RELATED"/>
    <property type="match status" value="1"/>
</dbReference>
<dbReference type="SUPFAM" id="SSF48452">
    <property type="entry name" value="TPR-like"/>
    <property type="match status" value="1"/>
</dbReference>
<dbReference type="Pfam" id="PF13432">
    <property type="entry name" value="TPR_16"/>
    <property type="match status" value="1"/>
</dbReference>
<keyword evidence="2" id="KW-0802">TPR repeat</keyword>
<dbReference type="InterPro" id="IPR011990">
    <property type="entry name" value="TPR-like_helical_dom_sf"/>
</dbReference>
<gene>
    <name evidence="3" type="ORF">EZS27_012089</name>
</gene>
<comment type="caution">
    <text evidence="3">The sequence shown here is derived from an EMBL/GenBank/DDBJ whole genome shotgun (WGS) entry which is preliminary data.</text>
</comment>